<feature type="compositionally biased region" description="Low complexity" evidence="1">
    <location>
        <begin position="24"/>
        <end position="75"/>
    </location>
</feature>
<proteinExistence type="predicted"/>
<sequence length="237" mass="24099">MNTVRTTVPVLALTLALSIGGCTPPTDGTAPAEPGAGATPTAQEAATTATATTPASGAEDDGAGASDGASDGAGAEEAHRLSGLADYPVEVTPDPGWSRAAIEKGTLTYTAAGGITVISVHAVESLAGVPAADLPEDVAAFLQEQRPDIVLSDVTAMTLSGRDAHRFTVTMSEGSTPTDLWRVVEGSGYKPLPEEPMEVVAVRSSQGLVLLWTESTTDRREATLAAFEAALERVVVG</sequence>
<name>A0A285VD48_9MICO</name>
<gene>
    <name evidence="3" type="ORF">SAMN05421879_101404</name>
</gene>
<feature type="chain" id="PRO_5039561476" description="Lipoprotein LpqN" evidence="2">
    <location>
        <begin position="22"/>
        <end position="237"/>
    </location>
</feature>
<dbReference type="EMBL" id="OBQK01000001">
    <property type="protein sequence ID" value="SOC52072.1"/>
    <property type="molecule type" value="Genomic_DNA"/>
</dbReference>
<evidence type="ECO:0000256" key="1">
    <source>
        <dbReference type="SAM" id="MobiDB-lite"/>
    </source>
</evidence>
<dbReference type="RefSeq" id="WP_097186599.1">
    <property type="nucleotide sequence ID" value="NZ_OBQK01000001.1"/>
</dbReference>
<keyword evidence="4" id="KW-1185">Reference proteome</keyword>
<keyword evidence="2" id="KW-0732">Signal</keyword>
<reference evidence="4" key="1">
    <citation type="submission" date="2017-08" db="EMBL/GenBank/DDBJ databases">
        <authorList>
            <person name="Varghese N."/>
            <person name="Submissions S."/>
        </authorList>
    </citation>
    <scope>NUCLEOTIDE SEQUENCE [LARGE SCALE GENOMIC DNA]</scope>
    <source>
        <strain evidence="4">USBA17B2</strain>
    </source>
</reference>
<dbReference type="AlphaFoldDB" id="A0A285VD48"/>
<accession>A0A285VD48</accession>
<feature type="signal peptide" evidence="2">
    <location>
        <begin position="1"/>
        <end position="21"/>
    </location>
</feature>
<feature type="region of interest" description="Disordered" evidence="1">
    <location>
        <begin position="24"/>
        <end position="89"/>
    </location>
</feature>
<evidence type="ECO:0000313" key="3">
    <source>
        <dbReference type="EMBL" id="SOC52072.1"/>
    </source>
</evidence>
<evidence type="ECO:0000256" key="2">
    <source>
        <dbReference type="SAM" id="SignalP"/>
    </source>
</evidence>
<protein>
    <recommendedName>
        <fullName evidence="5">Lipoprotein LpqN</fullName>
    </recommendedName>
</protein>
<dbReference type="Proteomes" id="UP000219688">
    <property type="component" value="Unassembled WGS sequence"/>
</dbReference>
<dbReference type="PROSITE" id="PS51257">
    <property type="entry name" value="PROKAR_LIPOPROTEIN"/>
    <property type="match status" value="1"/>
</dbReference>
<evidence type="ECO:0000313" key="4">
    <source>
        <dbReference type="Proteomes" id="UP000219688"/>
    </source>
</evidence>
<organism evidence="3 4">
    <name type="scientific">Ornithinimicrobium cerasi</name>
    <dbReference type="NCBI Taxonomy" id="2248773"/>
    <lineage>
        <taxon>Bacteria</taxon>
        <taxon>Bacillati</taxon>
        <taxon>Actinomycetota</taxon>
        <taxon>Actinomycetes</taxon>
        <taxon>Micrococcales</taxon>
        <taxon>Ornithinimicrobiaceae</taxon>
        <taxon>Ornithinimicrobium</taxon>
    </lineage>
</organism>
<evidence type="ECO:0008006" key="5">
    <source>
        <dbReference type="Google" id="ProtNLM"/>
    </source>
</evidence>